<sequence>MRIETVAVHAGHAVDPTTGAVAPPIQLSTTFERNPDGSYRGGYSYSRSDNPTRRALEQAIAAVEGGVDAAAFGSGIAASAAVFQALRPGDHVIAPAEAYHGTGKLLRDICVPWGLQVAFVDMTDLAAVRAAVTRETKLLWAETPSNPQLKITDLAEVSRIAHDAGAACVVDNTWAPIVQRPLEQGADLVVHSTTKYIGGHSDVTGGAVVAREQSELWQRIRMTQGTGGAIPSPFDCWLVLRGVQTLPWRMRAHSENALQVATFLAAHPKVERVDYPGLPTHPNYAVASEQMRGGFSGMLSFHVRGGREAALAVTANVRIFTRATSLGGVESLIEHRASITGESPLTPQGLIRCSIGLEHPQDLIDDIAQALA</sequence>
<feature type="modified residue" description="N6-(pyridoxal phosphate)lysine" evidence="4">
    <location>
        <position position="195"/>
    </location>
</feature>
<dbReference type="Gene3D" id="3.90.1150.10">
    <property type="entry name" value="Aspartate Aminotransferase, domain 1"/>
    <property type="match status" value="1"/>
</dbReference>
<dbReference type="InterPro" id="IPR015422">
    <property type="entry name" value="PyrdxlP-dep_Trfase_small"/>
</dbReference>
<evidence type="ECO:0000256" key="1">
    <source>
        <dbReference type="ARBA" id="ARBA00001933"/>
    </source>
</evidence>
<dbReference type="Gene3D" id="3.40.640.10">
    <property type="entry name" value="Type I PLP-dependent aspartate aminotransferase-like (Major domain)"/>
    <property type="match status" value="1"/>
</dbReference>
<dbReference type="PANTHER" id="PTHR11808">
    <property type="entry name" value="TRANS-SULFURATION ENZYME FAMILY MEMBER"/>
    <property type="match status" value="1"/>
</dbReference>
<dbReference type="Pfam" id="PF01053">
    <property type="entry name" value="Cys_Met_Meta_PP"/>
    <property type="match status" value="1"/>
</dbReference>
<dbReference type="EC" id="4.4.1.1" evidence="6"/>
<dbReference type="EMBL" id="CADCTA010000001">
    <property type="protein sequence ID" value="CAA9209122.1"/>
    <property type="molecule type" value="Genomic_DNA"/>
</dbReference>
<evidence type="ECO:0000313" key="6">
    <source>
        <dbReference type="EMBL" id="CAA9209122.1"/>
    </source>
</evidence>
<dbReference type="SUPFAM" id="SSF53383">
    <property type="entry name" value="PLP-dependent transferases"/>
    <property type="match status" value="1"/>
</dbReference>
<dbReference type="GO" id="GO:0004123">
    <property type="term" value="F:cystathionine gamma-lyase activity"/>
    <property type="evidence" value="ECO:0007669"/>
    <property type="project" value="TreeGrafter"/>
</dbReference>
<dbReference type="PANTHER" id="PTHR11808:SF15">
    <property type="entry name" value="CYSTATHIONINE GAMMA-LYASE"/>
    <property type="match status" value="1"/>
</dbReference>
<dbReference type="GO" id="GO:0019346">
    <property type="term" value="P:transsulfuration"/>
    <property type="evidence" value="ECO:0007669"/>
    <property type="project" value="InterPro"/>
</dbReference>
<dbReference type="GO" id="GO:0003962">
    <property type="term" value="F:cystathionine gamma-synthase activity"/>
    <property type="evidence" value="ECO:0007669"/>
    <property type="project" value="TreeGrafter"/>
</dbReference>
<dbReference type="InterPro" id="IPR054542">
    <property type="entry name" value="Cys_met_metab_PP"/>
</dbReference>
<dbReference type="InterPro" id="IPR015424">
    <property type="entry name" value="PyrdxlP-dep_Trfase"/>
</dbReference>
<reference evidence="6" key="1">
    <citation type="submission" date="2020-02" db="EMBL/GenBank/DDBJ databases">
        <authorList>
            <person name="Meier V. D."/>
        </authorList>
    </citation>
    <scope>NUCLEOTIDE SEQUENCE</scope>
    <source>
        <strain evidence="6">AVDCRST_MAG42</strain>
    </source>
</reference>
<dbReference type="GO" id="GO:0030170">
    <property type="term" value="F:pyridoxal phosphate binding"/>
    <property type="evidence" value="ECO:0007669"/>
    <property type="project" value="InterPro"/>
</dbReference>
<comment type="similarity">
    <text evidence="2 5">Belongs to the trans-sulfuration enzymes family.</text>
</comment>
<protein>
    <submittedName>
        <fullName evidence="6">Cystathionine gamma-lyase</fullName>
        <ecNumber evidence="6">4.4.1.1</ecNumber>
    </submittedName>
</protein>
<dbReference type="InterPro" id="IPR000277">
    <property type="entry name" value="Cys/Met-Metab_PyrdxlP-dep_enz"/>
</dbReference>
<evidence type="ECO:0000256" key="4">
    <source>
        <dbReference type="PIRSR" id="PIRSR001434-2"/>
    </source>
</evidence>
<keyword evidence="6" id="KW-0456">Lyase</keyword>
<dbReference type="AlphaFoldDB" id="A0A6J4GX40"/>
<gene>
    <name evidence="6" type="ORF">AVDCRST_MAG42-750</name>
</gene>
<dbReference type="PIRSF" id="PIRSF001434">
    <property type="entry name" value="CGS"/>
    <property type="match status" value="1"/>
</dbReference>
<accession>A0A6J4GX40</accession>
<proteinExistence type="inferred from homology"/>
<dbReference type="InterPro" id="IPR015421">
    <property type="entry name" value="PyrdxlP-dep_Trfase_major"/>
</dbReference>
<dbReference type="FunFam" id="3.40.640.10:FF:000009">
    <property type="entry name" value="Cystathionine gamma-synthase homolog"/>
    <property type="match status" value="1"/>
</dbReference>
<evidence type="ECO:0000256" key="2">
    <source>
        <dbReference type="ARBA" id="ARBA00009077"/>
    </source>
</evidence>
<dbReference type="PROSITE" id="PS00868">
    <property type="entry name" value="CYS_MET_METAB_PP"/>
    <property type="match status" value="1"/>
</dbReference>
<organism evidence="6">
    <name type="scientific">uncultured Chthoniobacterales bacterium</name>
    <dbReference type="NCBI Taxonomy" id="1836801"/>
    <lineage>
        <taxon>Bacteria</taxon>
        <taxon>Pseudomonadati</taxon>
        <taxon>Verrucomicrobiota</taxon>
        <taxon>Spartobacteria</taxon>
        <taxon>Chthoniobacterales</taxon>
        <taxon>environmental samples</taxon>
    </lineage>
</organism>
<evidence type="ECO:0000256" key="5">
    <source>
        <dbReference type="RuleBase" id="RU362118"/>
    </source>
</evidence>
<dbReference type="GO" id="GO:0019343">
    <property type="term" value="P:cysteine biosynthetic process via cystathionine"/>
    <property type="evidence" value="ECO:0007669"/>
    <property type="project" value="TreeGrafter"/>
</dbReference>
<keyword evidence="3 4" id="KW-0663">Pyridoxal phosphate</keyword>
<dbReference type="GO" id="GO:0005737">
    <property type="term" value="C:cytoplasm"/>
    <property type="evidence" value="ECO:0007669"/>
    <property type="project" value="TreeGrafter"/>
</dbReference>
<comment type="cofactor">
    <cofactor evidence="1 5">
        <name>pyridoxal 5'-phosphate</name>
        <dbReference type="ChEBI" id="CHEBI:597326"/>
    </cofactor>
</comment>
<evidence type="ECO:0000256" key="3">
    <source>
        <dbReference type="ARBA" id="ARBA00022898"/>
    </source>
</evidence>
<dbReference type="CDD" id="cd00614">
    <property type="entry name" value="CGS_like"/>
    <property type="match status" value="1"/>
</dbReference>
<name>A0A6J4GX40_9BACT</name>